<dbReference type="Pfam" id="PF01047">
    <property type="entry name" value="MarR"/>
    <property type="match status" value="1"/>
</dbReference>
<dbReference type="InterPro" id="IPR039422">
    <property type="entry name" value="MarR/SlyA-like"/>
</dbReference>
<evidence type="ECO:0000259" key="1">
    <source>
        <dbReference type="PROSITE" id="PS50995"/>
    </source>
</evidence>
<dbReference type="InterPro" id="IPR000835">
    <property type="entry name" value="HTH_MarR-typ"/>
</dbReference>
<dbReference type="PRINTS" id="PR00598">
    <property type="entry name" value="HTHMARR"/>
</dbReference>
<accession>A0A918Y054</accession>
<protein>
    <recommendedName>
        <fullName evidence="1">HTH marR-type domain-containing protein</fullName>
    </recommendedName>
</protein>
<organism evidence="2 3">
    <name type="scientific">Streptomyces naganishii JCM 4654</name>
    <dbReference type="NCBI Taxonomy" id="1306179"/>
    <lineage>
        <taxon>Bacteria</taxon>
        <taxon>Bacillati</taxon>
        <taxon>Actinomycetota</taxon>
        <taxon>Actinomycetes</taxon>
        <taxon>Kitasatosporales</taxon>
        <taxon>Streptomycetaceae</taxon>
        <taxon>Streptomyces</taxon>
    </lineage>
</organism>
<dbReference type="PROSITE" id="PS50995">
    <property type="entry name" value="HTH_MARR_2"/>
    <property type="match status" value="1"/>
</dbReference>
<dbReference type="Gene3D" id="1.10.10.10">
    <property type="entry name" value="Winged helix-like DNA-binding domain superfamily/Winged helix DNA-binding domain"/>
    <property type="match status" value="1"/>
</dbReference>
<sequence length="168" mass="17674">MSEAKPAPAPAGVTEMVAAVVTASRALVAVSARSLAAVGEALTVPQFRMLVVLEAGGPVNLSRLAEHLAVNPSTAMRMADRLIAAGMVERTTDPADRRAAKLALTSVGQRVVHQVTRRRQEEITRIVGAMPAERRSAMVEALQAFADAAGEPQVDPGTYGELLLPGWN</sequence>
<dbReference type="SMART" id="SM00347">
    <property type="entry name" value="HTH_MARR"/>
    <property type="match status" value="1"/>
</dbReference>
<reference evidence="2" key="2">
    <citation type="submission" date="2020-09" db="EMBL/GenBank/DDBJ databases">
        <authorList>
            <person name="Sun Q."/>
            <person name="Ohkuma M."/>
        </authorList>
    </citation>
    <scope>NUCLEOTIDE SEQUENCE</scope>
    <source>
        <strain evidence="2">JCM 4654</strain>
    </source>
</reference>
<comment type="caution">
    <text evidence="2">The sequence shown here is derived from an EMBL/GenBank/DDBJ whole genome shotgun (WGS) entry which is preliminary data.</text>
</comment>
<evidence type="ECO:0000313" key="3">
    <source>
        <dbReference type="Proteomes" id="UP000608955"/>
    </source>
</evidence>
<dbReference type="InterPro" id="IPR036388">
    <property type="entry name" value="WH-like_DNA-bd_sf"/>
</dbReference>
<dbReference type="AlphaFoldDB" id="A0A918Y054"/>
<dbReference type="PANTHER" id="PTHR33164:SF94">
    <property type="entry name" value="TRANSCRIPTIONAL REGULATORY PROTEIN-RELATED"/>
    <property type="match status" value="1"/>
</dbReference>
<proteinExistence type="predicted"/>
<dbReference type="PANTHER" id="PTHR33164">
    <property type="entry name" value="TRANSCRIPTIONAL REGULATOR, MARR FAMILY"/>
    <property type="match status" value="1"/>
</dbReference>
<dbReference type="RefSeq" id="WP_190176312.1">
    <property type="nucleotide sequence ID" value="NZ_BMVF01000002.1"/>
</dbReference>
<dbReference type="Proteomes" id="UP000608955">
    <property type="component" value="Unassembled WGS sequence"/>
</dbReference>
<name>A0A918Y054_9ACTN</name>
<dbReference type="GO" id="GO:0003700">
    <property type="term" value="F:DNA-binding transcription factor activity"/>
    <property type="evidence" value="ECO:0007669"/>
    <property type="project" value="InterPro"/>
</dbReference>
<dbReference type="SUPFAM" id="SSF46785">
    <property type="entry name" value="Winged helix' DNA-binding domain"/>
    <property type="match status" value="1"/>
</dbReference>
<dbReference type="EMBL" id="BMVF01000002">
    <property type="protein sequence ID" value="GHD85254.1"/>
    <property type="molecule type" value="Genomic_DNA"/>
</dbReference>
<dbReference type="InterPro" id="IPR036390">
    <property type="entry name" value="WH_DNA-bd_sf"/>
</dbReference>
<gene>
    <name evidence="2" type="ORF">GCM10010508_08280</name>
</gene>
<evidence type="ECO:0000313" key="2">
    <source>
        <dbReference type="EMBL" id="GHD85254.1"/>
    </source>
</evidence>
<dbReference type="GO" id="GO:0006950">
    <property type="term" value="P:response to stress"/>
    <property type="evidence" value="ECO:0007669"/>
    <property type="project" value="TreeGrafter"/>
</dbReference>
<reference evidence="2" key="1">
    <citation type="journal article" date="2014" name="Int. J. Syst. Evol. Microbiol.">
        <title>Complete genome sequence of Corynebacterium casei LMG S-19264T (=DSM 44701T), isolated from a smear-ripened cheese.</title>
        <authorList>
            <consortium name="US DOE Joint Genome Institute (JGI-PGF)"/>
            <person name="Walter F."/>
            <person name="Albersmeier A."/>
            <person name="Kalinowski J."/>
            <person name="Ruckert C."/>
        </authorList>
    </citation>
    <scope>NUCLEOTIDE SEQUENCE</scope>
    <source>
        <strain evidence="2">JCM 4654</strain>
    </source>
</reference>
<keyword evidence="3" id="KW-1185">Reference proteome</keyword>
<feature type="domain" description="HTH marR-type" evidence="1">
    <location>
        <begin position="13"/>
        <end position="147"/>
    </location>
</feature>